<dbReference type="EMBL" id="UOGL01000549">
    <property type="protein sequence ID" value="VAX41462.1"/>
    <property type="molecule type" value="Genomic_DNA"/>
</dbReference>
<organism evidence="2">
    <name type="scientific">hydrothermal vent metagenome</name>
    <dbReference type="NCBI Taxonomy" id="652676"/>
    <lineage>
        <taxon>unclassified sequences</taxon>
        <taxon>metagenomes</taxon>
        <taxon>ecological metagenomes</taxon>
    </lineage>
</organism>
<feature type="domain" description="Phenylalanine-tRNA ligase class II N-terminal" evidence="1">
    <location>
        <begin position="23"/>
        <end position="83"/>
    </location>
</feature>
<dbReference type="Gene3D" id="3.30.930.10">
    <property type="entry name" value="Bira Bifunctional Protein, Domain 2"/>
    <property type="match status" value="1"/>
</dbReference>
<dbReference type="InterPro" id="IPR004188">
    <property type="entry name" value="Phe-tRNA_ligase_II_N"/>
</dbReference>
<dbReference type="InterPro" id="IPR045864">
    <property type="entry name" value="aa-tRNA-synth_II/BPL/LPL"/>
</dbReference>
<dbReference type="GO" id="GO:0005737">
    <property type="term" value="C:cytoplasm"/>
    <property type="evidence" value="ECO:0007669"/>
    <property type="project" value="InterPro"/>
</dbReference>
<accession>A0A3B1DL74</accession>
<dbReference type="GO" id="GO:0005524">
    <property type="term" value="F:ATP binding"/>
    <property type="evidence" value="ECO:0007669"/>
    <property type="project" value="InterPro"/>
</dbReference>
<reference evidence="2" key="1">
    <citation type="submission" date="2018-06" db="EMBL/GenBank/DDBJ databases">
        <authorList>
            <person name="Zhirakovskaya E."/>
        </authorList>
    </citation>
    <scope>NUCLEOTIDE SEQUENCE</scope>
</reference>
<dbReference type="AlphaFoldDB" id="A0A3B1DL74"/>
<dbReference type="SUPFAM" id="SSF46589">
    <property type="entry name" value="tRNA-binding arm"/>
    <property type="match status" value="1"/>
</dbReference>
<protein>
    <recommendedName>
        <fullName evidence="1">Phenylalanine-tRNA ligase class II N-terminal domain-containing protein</fullName>
    </recommendedName>
</protein>
<feature type="non-terminal residue" evidence="2">
    <location>
        <position position="93"/>
    </location>
</feature>
<gene>
    <name evidence="2" type="ORF">MNBD_PLANCTO02-308</name>
</gene>
<dbReference type="Pfam" id="PF02912">
    <property type="entry name" value="Phe_tRNA-synt_N"/>
    <property type="match status" value="1"/>
</dbReference>
<evidence type="ECO:0000259" key="1">
    <source>
        <dbReference type="Pfam" id="PF02912"/>
    </source>
</evidence>
<sequence>MDPINAMQEYEQAALNAIQEADSSETLEAVRIEYLGKKKGQLKELQSLLGKVEKEQKPIVGKQFNEVKTRVSLALEERKVLLDKPRAALDQLD</sequence>
<name>A0A3B1DL74_9ZZZZ</name>
<dbReference type="InterPro" id="IPR010978">
    <property type="entry name" value="tRNA-bd_arm"/>
</dbReference>
<evidence type="ECO:0000313" key="2">
    <source>
        <dbReference type="EMBL" id="VAX41462.1"/>
    </source>
</evidence>
<dbReference type="GO" id="GO:0006432">
    <property type="term" value="P:phenylalanyl-tRNA aminoacylation"/>
    <property type="evidence" value="ECO:0007669"/>
    <property type="project" value="InterPro"/>
</dbReference>
<dbReference type="GO" id="GO:0004826">
    <property type="term" value="F:phenylalanine-tRNA ligase activity"/>
    <property type="evidence" value="ECO:0007669"/>
    <property type="project" value="InterPro"/>
</dbReference>
<proteinExistence type="predicted"/>